<evidence type="ECO:0000313" key="1">
    <source>
        <dbReference type="EMBL" id="QOR74605.1"/>
    </source>
</evidence>
<reference evidence="1 2" key="1">
    <citation type="submission" date="2020-10" db="EMBL/GenBank/DDBJ databases">
        <title>Complete genome of Cruoricapor ignavus strain M1214 isolated from the blood culture of a febrile patient.</title>
        <authorList>
            <person name="Guglielmino C.J.D."/>
        </authorList>
    </citation>
    <scope>NUCLEOTIDE SEQUENCE [LARGE SCALE GENOMIC DNA]</scope>
    <source>
        <strain evidence="1 2">M1214</strain>
    </source>
</reference>
<name>A0A7M1T4D3_9FLAO</name>
<dbReference type="Proteomes" id="UP000593605">
    <property type="component" value="Chromosome"/>
</dbReference>
<accession>A0A7M1T4D3</accession>
<evidence type="ECO:0000313" key="2">
    <source>
        <dbReference type="Proteomes" id="UP000593605"/>
    </source>
</evidence>
<dbReference type="AlphaFoldDB" id="A0A7M1T4D3"/>
<dbReference type="KEGG" id="civ:IMZ16_04000"/>
<dbReference type="EMBL" id="CP063145">
    <property type="protein sequence ID" value="QOR74605.1"/>
    <property type="molecule type" value="Genomic_DNA"/>
</dbReference>
<gene>
    <name evidence="1" type="ORF">IMZ16_04000</name>
</gene>
<protein>
    <submittedName>
        <fullName evidence="1">Uncharacterized protein</fullName>
    </submittedName>
</protein>
<dbReference type="RefSeq" id="WP_193440589.1">
    <property type="nucleotide sequence ID" value="NZ_CP063145.1"/>
</dbReference>
<organism evidence="1 2">
    <name type="scientific">Cruoricaptor ignavus</name>
    <dbReference type="NCBI Taxonomy" id="1118202"/>
    <lineage>
        <taxon>Bacteria</taxon>
        <taxon>Pseudomonadati</taxon>
        <taxon>Bacteroidota</taxon>
        <taxon>Flavobacteriia</taxon>
        <taxon>Flavobacteriales</taxon>
        <taxon>Weeksellaceae</taxon>
        <taxon>Cruoricaptor</taxon>
    </lineage>
</organism>
<proteinExistence type="predicted"/>
<sequence length="232" mass="26982">MRNILSCSLLFILPLSCQKKIKSEKGGIDLISNVYLDASSGLDKIHSFHVSKLNYKGDTIIEFVPDNQIPEITREVNFIIDTAYYTTTNISKARQTNFKSLPVNYSQFSVKNKKSGIMNQQGEVPGYKEKKQLTDTILFGKHYKRFETNTAGFYTRYYVFVTDTILPYSLNRIIDKDFKGRLERVDTYNKKQDIFITLQLLPRKNWDEEAAEIFKYNDYLNDTKSGNSRRSK</sequence>